<comment type="caution">
    <text evidence="1">The sequence shown here is derived from an EMBL/GenBank/DDBJ whole genome shotgun (WGS) entry which is preliminary data.</text>
</comment>
<evidence type="ECO:0000313" key="1">
    <source>
        <dbReference type="EMBL" id="CAI2377940.1"/>
    </source>
</evidence>
<dbReference type="Proteomes" id="UP001295684">
    <property type="component" value="Unassembled WGS sequence"/>
</dbReference>
<proteinExistence type="predicted"/>
<keyword evidence="2" id="KW-1185">Reference proteome</keyword>
<name>A0AAD1XS40_EUPCR</name>
<dbReference type="EMBL" id="CAMPGE010019617">
    <property type="protein sequence ID" value="CAI2377940.1"/>
    <property type="molecule type" value="Genomic_DNA"/>
</dbReference>
<dbReference type="AlphaFoldDB" id="A0AAD1XS40"/>
<reference evidence="1" key="1">
    <citation type="submission" date="2023-07" db="EMBL/GenBank/DDBJ databases">
        <authorList>
            <consortium name="AG Swart"/>
            <person name="Singh M."/>
            <person name="Singh A."/>
            <person name="Seah K."/>
            <person name="Emmerich C."/>
        </authorList>
    </citation>
    <scope>NUCLEOTIDE SEQUENCE</scope>
    <source>
        <strain evidence="1">DP1</strain>
    </source>
</reference>
<protein>
    <submittedName>
        <fullName evidence="1">Uncharacterized protein</fullName>
    </submittedName>
</protein>
<accession>A0AAD1XS40</accession>
<sequence>MRVNRKSSSANKFCRINGIQTLFDQECDMYINQEGRYIYYPESDHCCYCCGPQNGCGMLKPTWASSAEFIGEEVFDGYSAYRWNQRGIQSNFLVETNEATPSDRKILLIDQQPQDYTHFHHDTFTRHLDDADLELPKSCNPNKKCSLFSMCTIFRRF</sequence>
<gene>
    <name evidence="1" type="ORF">ECRASSUSDP1_LOCUS19331</name>
</gene>
<organism evidence="1 2">
    <name type="scientific">Euplotes crassus</name>
    <dbReference type="NCBI Taxonomy" id="5936"/>
    <lineage>
        <taxon>Eukaryota</taxon>
        <taxon>Sar</taxon>
        <taxon>Alveolata</taxon>
        <taxon>Ciliophora</taxon>
        <taxon>Intramacronucleata</taxon>
        <taxon>Spirotrichea</taxon>
        <taxon>Hypotrichia</taxon>
        <taxon>Euplotida</taxon>
        <taxon>Euplotidae</taxon>
        <taxon>Moneuplotes</taxon>
    </lineage>
</organism>
<evidence type="ECO:0000313" key="2">
    <source>
        <dbReference type="Proteomes" id="UP001295684"/>
    </source>
</evidence>